<dbReference type="AlphaFoldDB" id="A0A0L6UBA1"/>
<name>A0A0L6UBA1_9BASI</name>
<organism evidence="1 2">
    <name type="scientific">Puccinia sorghi</name>
    <dbReference type="NCBI Taxonomy" id="27349"/>
    <lineage>
        <taxon>Eukaryota</taxon>
        <taxon>Fungi</taxon>
        <taxon>Dikarya</taxon>
        <taxon>Basidiomycota</taxon>
        <taxon>Pucciniomycotina</taxon>
        <taxon>Pucciniomycetes</taxon>
        <taxon>Pucciniales</taxon>
        <taxon>Pucciniaceae</taxon>
        <taxon>Puccinia</taxon>
    </lineage>
</organism>
<comment type="caution">
    <text evidence="1">The sequence shown here is derived from an EMBL/GenBank/DDBJ whole genome shotgun (WGS) entry which is preliminary data.</text>
</comment>
<sequence>MESVFEYQEILFKGTKVEDVENLLLGSQVYVGYPFVWEAKLKAILESLLKMPMGLSKRIPRGVDWSLAIAWTMVLSEEIKTPQVQLQISNYCLECFFS</sequence>
<accession>A0A0L6UBA1</accession>
<gene>
    <name evidence="1" type="ORF">VP01_776g1</name>
</gene>
<evidence type="ECO:0000313" key="1">
    <source>
        <dbReference type="EMBL" id="KNZ45829.1"/>
    </source>
</evidence>
<dbReference type="Proteomes" id="UP000037035">
    <property type="component" value="Unassembled WGS sequence"/>
</dbReference>
<dbReference type="EMBL" id="LAVV01013238">
    <property type="protein sequence ID" value="KNZ45829.1"/>
    <property type="molecule type" value="Genomic_DNA"/>
</dbReference>
<reference evidence="1 2" key="1">
    <citation type="submission" date="2015-08" db="EMBL/GenBank/DDBJ databases">
        <title>Next Generation Sequencing and Analysis of the Genome of Puccinia sorghi L Schw, the Causal Agent of Maize Common Rust.</title>
        <authorList>
            <person name="Rochi L."/>
            <person name="Burguener G."/>
            <person name="Darino M."/>
            <person name="Turjanski A."/>
            <person name="Kreff E."/>
            <person name="Dieguez M.J."/>
            <person name="Sacco F."/>
        </authorList>
    </citation>
    <scope>NUCLEOTIDE SEQUENCE [LARGE SCALE GENOMIC DNA]</scope>
    <source>
        <strain evidence="1 2">RO10H11247</strain>
    </source>
</reference>
<evidence type="ECO:0000313" key="2">
    <source>
        <dbReference type="Proteomes" id="UP000037035"/>
    </source>
</evidence>
<proteinExistence type="predicted"/>
<protein>
    <submittedName>
        <fullName evidence="1">Uncharacterized protein</fullName>
    </submittedName>
</protein>
<dbReference type="VEuPathDB" id="FungiDB:VP01_776g1"/>
<keyword evidence="2" id="KW-1185">Reference proteome</keyword>